<dbReference type="GO" id="GO:0030198">
    <property type="term" value="P:extracellular matrix organization"/>
    <property type="evidence" value="ECO:0007669"/>
    <property type="project" value="TreeGrafter"/>
</dbReference>
<dbReference type="FunFam" id="2.30.180.10:FF:000032">
    <property type="entry name" value="Fasciclin domain-containing protein, putative"/>
    <property type="match status" value="1"/>
</dbReference>
<feature type="compositionally biased region" description="Basic and acidic residues" evidence="1">
    <location>
        <begin position="135"/>
        <end position="150"/>
    </location>
</feature>
<dbReference type="GO" id="GO:0007155">
    <property type="term" value="P:cell adhesion"/>
    <property type="evidence" value="ECO:0007669"/>
    <property type="project" value="TreeGrafter"/>
</dbReference>
<name>A0A6L2PYE6_COPFO</name>
<dbReference type="Pfam" id="PF02469">
    <property type="entry name" value="Fasciclin"/>
    <property type="match status" value="4"/>
</dbReference>
<gene>
    <name evidence="3" type="ORF">Cfor_02024</name>
</gene>
<feature type="domain" description="FAS1" evidence="2">
    <location>
        <begin position="211"/>
        <end position="362"/>
    </location>
</feature>
<keyword evidence="4" id="KW-1185">Reference proteome</keyword>
<dbReference type="GO" id="GO:0031012">
    <property type="term" value="C:extracellular matrix"/>
    <property type="evidence" value="ECO:0007669"/>
    <property type="project" value="TreeGrafter"/>
</dbReference>
<dbReference type="GO" id="GO:0005615">
    <property type="term" value="C:extracellular space"/>
    <property type="evidence" value="ECO:0007669"/>
    <property type="project" value="TreeGrafter"/>
</dbReference>
<proteinExistence type="predicted"/>
<reference evidence="4" key="1">
    <citation type="submission" date="2020-01" db="EMBL/GenBank/DDBJ databases">
        <title>Draft genome sequence of the Termite Coptotermes fromosanus.</title>
        <authorList>
            <person name="Itakura S."/>
            <person name="Yosikawa Y."/>
            <person name="Umezawa K."/>
        </authorList>
    </citation>
    <scope>NUCLEOTIDE SEQUENCE [LARGE SCALE GENOMIC DNA]</scope>
</reference>
<dbReference type="FunCoup" id="A0A6L2PYE6">
    <property type="interactions" value="43"/>
</dbReference>
<dbReference type="InterPro" id="IPR050904">
    <property type="entry name" value="Adhesion/Biosynth-related"/>
</dbReference>
<dbReference type="GO" id="GO:0050839">
    <property type="term" value="F:cell adhesion molecule binding"/>
    <property type="evidence" value="ECO:0007669"/>
    <property type="project" value="TreeGrafter"/>
</dbReference>
<evidence type="ECO:0000313" key="4">
    <source>
        <dbReference type="Proteomes" id="UP000502823"/>
    </source>
</evidence>
<dbReference type="SUPFAM" id="SSF82153">
    <property type="entry name" value="FAS1 domain"/>
    <property type="match status" value="4"/>
</dbReference>
<evidence type="ECO:0000313" key="3">
    <source>
        <dbReference type="EMBL" id="GFG37661.1"/>
    </source>
</evidence>
<sequence>MASCKMRNCEVLIVAVFFVGVVLVPSTEGFFPYNPFRRAASLFDGHDFWSQFQQGFKHLEDAAEEEVEKLEDSVISKIGNSKDEDSSTEVLDPLSSSELDFPGGFLNSFFGGMAKARQPWWKGPNVCVEREEIDESQHHNRTGENSAKDRDEEEGSIFGSFQFSSCQQTDVKYTCTTKIRNHGIRKTFIVKYQCCHGFRRLEGKPGCTEVHLKNLLETAADVGAKDFVQLVHTAGLEEKTLASNMTLFVPSDDAVRDFTDSLQEANQVEFYVPSASARRRRATGTEGTTMRDIVLGHMVPGIYDMSELVNEQVLYSDNANSSVRVNVYPAPGERLVTANCARLTSINNYATNGVVHVVDRMIRPVTKTLAELLAQDNQFTVLIALLSKTDLIQKLKEPGHITIFAPTDIAFGKLDPDMRSRLLKGEACIGNVLRHHVVKHSVCSAAVQNRLMTISMDGDILNLERRPDDGKLFVSGMQIVAKDVVGTNGIIHVIDDVILPDSARPVTGVLASHNLTTFLSLWREAGLIESLDSMKNVTLFAPTDEALAKPEAVAELEKLRTDKDRLRDLLLYHMTGPEVQSCDFSNDKELKSGLADKSIRINLYATLPFFTGAITRATAQCARLINFDNRACGGVVHEVDKLLIPPAGSILHLIEKGDNYTLLRKIIEGTGLEDDLSGEGPFTFLAPTDSALYKLNEEDLKVLTEDKHFAARVLRQHLLPGSRSLLQNMLLPYAVVYNNTHTNSYEHFSFLQQPNC</sequence>
<organism evidence="3 4">
    <name type="scientific">Coptotermes formosanus</name>
    <name type="common">Formosan subterranean termite</name>
    <dbReference type="NCBI Taxonomy" id="36987"/>
    <lineage>
        <taxon>Eukaryota</taxon>
        <taxon>Metazoa</taxon>
        <taxon>Ecdysozoa</taxon>
        <taxon>Arthropoda</taxon>
        <taxon>Hexapoda</taxon>
        <taxon>Insecta</taxon>
        <taxon>Pterygota</taxon>
        <taxon>Neoptera</taxon>
        <taxon>Polyneoptera</taxon>
        <taxon>Dictyoptera</taxon>
        <taxon>Blattodea</taxon>
        <taxon>Blattoidea</taxon>
        <taxon>Termitoidae</taxon>
        <taxon>Rhinotermitidae</taxon>
        <taxon>Coptotermes</taxon>
    </lineage>
</organism>
<comment type="caution">
    <text evidence="3">The sequence shown here is derived from an EMBL/GenBank/DDBJ whole genome shotgun (WGS) entry which is preliminary data.</text>
</comment>
<dbReference type="OrthoDB" id="286301at2759"/>
<dbReference type="SMART" id="SM00554">
    <property type="entry name" value="FAS1"/>
    <property type="match status" value="3"/>
</dbReference>
<dbReference type="InterPro" id="IPR036378">
    <property type="entry name" value="FAS1_dom_sf"/>
</dbReference>
<dbReference type="PANTHER" id="PTHR10900">
    <property type="entry name" value="PERIOSTIN-RELATED"/>
    <property type="match status" value="1"/>
</dbReference>
<evidence type="ECO:0000259" key="2">
    <source>
        <dbReference type="PROSITE" id="PS50213"/>
    </source>
</evidence>
<feature type="domain" description="FAS1" evidence="2">
    <location>
        <begin position="366"/>
        <end position="498"/>
    </location>
</feature>
<dbReference type="AlphaFoldDB" id="A0A6L2PYE6"/>
<dbReference type="InterPro" id="IPR000782">
    <property type="entry name" value="FAS1_domain"/>
</dbReference>
<feature type="domain" description="FAS1" evidence="2">
    <location>
        <begin position="502"/>
        <end position="643"/>
    </location>
</feature>
<protein>
    <recommendedName>
        <fullName evidence="2">FAS1 domain-containing protein</fullName>
    </recommendedName>
</protein>
<feature type="region of interest" description="Disordered" evidence="1">
    <location>
        <begin position="132"/>
        <end position="152"/>
    </location>
</feature>
<dbReference type="EMBL" id="BLKM01000708">
    <property type="protein sequence ID" value="GFG37661.1"/>
    <property type="molecule type" value="Genomic_DNA"/>
</dbReference>
<dbReference type="Proteomes" id="UP000502823">
    <property type="component" value="Unassembled WGS sequence"/>
</dbReference>
<dbReference type="PANTHER" id="PTHR10900:SF77">
    <property type="entry name" value="FI19380P1"/>
    <property type="match status" value="1"/>
</dbReference>
<dbReference type="PROSITE" id="PS50213">
    <property type="entry name" value="FAS1"/>
    <property type="match status" value="4"/>
</dbReference>
<dbReference type="InParanoid" id="A0A6L2PYE6"/>
<dbReference type="Gene3D" id="2.30.180.10">
    <property type="entry name" value="FAS1 domain"/>
    <property type="match status" value="4"/>
</dbReference>
<feature type="domain" description="FAS1" evidence="2">
    <location>
        <begin position="647"/>
        <end position="756"/>
    </location>
</feature>
<evidence type="ECO:0000256" key="1">
    <source>
        <dbReference type="SAM" id="MobiDB-lite"/>
    </source>
</evidence>
<accession>A0A6L2PYE6</accession>